<gene>
    <name evidence="1" type="ORF">AVEN_23122_1</name>
</gene>
<evidence type="ECO:0000313" key="2">
    <source>
        <dbReference type="Proteomes" id="UP000499080"/>
    </source>
</evidence>
<organism evidence="1 2">
    <name type="scientific">Araneus ventricosus</name>
    <name type="common">Orbweaver spider</name>
    <name type="synonym">Epeira ventricosa</name>
    <dbReference type="NCBI Taxonomy" id="182803"/>
    <lineage>
        <taxon>Eukaryota</taxon>
        <taxon>Metazoa</taxon>
        <taxon>Ecdysozoa</taxon>
        <taxon>Arthropoda</taxon>
        <taxon>Chelicerata</taxon>
        <taxon>Arachnida</taxon>
        <taxon>Araneae</taxon>
        <taxon>Araneomorphae</taxon>
        <taxon>Entelegynae</taxon>
        <taxon>Araneoidea</taxon>
        <taxon>Araneidae</taxon>
        <taxon>Araneus</taxon>
    </lineage>
</organism>
<dbReference type="EMBL" id="BGPR01009907">
    <property type="protein sequence ID" value="GBN43040.1"/>
    <property type="molecule type" value="Genomic_DNA"/>
</dbReference>
<dbReference type="GO" id="GO:0003676">
    <property type="term" value="F:nucleic acid binding"/>
    <property type="evidence" value="ECO:0007669"/>
    <property type="project" value="InterPro"/>
</dbReference>
<evidence type="ECO:0000313" key="1">
    <source>
        <dbReference type="EMBL" id="GBN43040.1"/>
    </source>
</evidence>
<name>A0A4Y2NXP0_ARAVE</name>
<comment type="caution">
    <text evidence="1">The sequence shown here is derived from an EMBL/GenBank/DDBJ whole genome shotgun (WGS) entry which is preliminary data.</text>
</comment>
<keyword evidence="2" id="KW-1185">Reference proteome</keyword>
<reference evidence="1 2" key="1">
    <citation type="journal article" date="2019" name="Sci. Rep.">
        <title>Orb-weaving spider Araneus ventricosus genome elucidates the spidroin gene catalogue.</title>
        <authorList>
            <person name="Kono N."/>
            <person name="Nakamura H."/>
            <person name="Ohtoshi R."/>
            <person name="Moran D.A.P."/>
            <person name="Shinohara A."/>
            <person name="Yoshida Y."/>
            <person name="Fujiwara M."/>
            <person name="Mori M."/>
            <person name="Tomita M."/>
            <person name="Arakawa K."/>
        </authorList>
    </citation>
    <scope>NUCLEOTIDE SEQUENCE [LARGE SCALE GENOMIC DNA]</scope>
</reference>
<accession>A0A4Y2NXP0</accession>
<evidence type="ECO:0008006" key="3">
    <source>
        <dbReference type="Google" id="ProtNLM"/>
    </source>
</evidence>
<dbReference type="InterPro" id="IPR036397">
    <property type="entry name" value="RNaseH_sf"/>
</dbReference>
<proteinExistence type="predicted"/>
<dbReference type="Proteomes" id="UP000499080">
    <property type="component" value="Unassembled WGS sequence"/>
</dbReference>
<dbReference type="OrthoDB" id="616263at2759"/>
<protein>
    <recommendedName>
        <fullName evidence="3">Histone-lysine N-methyltransferase SETMAR</fullName>
    </recommendedName>
</protein>
<dbReference type="AlphaFoldDB" id="A0A4Y2NXP0"/>
<dbReference type="Gene3D" id="3.30.420.10">
    <property type="entry name" value="Ribonuclease H-like superfamily/Ribonuclease H"/>
    <property type="match status" value="1"/>
</dbReference>
<sequence length="79" mass="9385">MRIVMTPSFNMPRRLRRITSRCPNDHFLFPKLKEHLSATRFSSESDVKTATENWINGQRRDFYQDGLSKLVLRSDKMPK</sequence>